<dbReference type="RefSeq" id="WP_067913636.1">
    <property type="nucleotide sequence ID" value="NZ_KQ954246.1"/>
</dbReference>
<evidence type="ECO:0000259" key="15">
    <source>
        <dbReference type="Pfam" id="PF07715"/>
    </source>
</evidence>
<evidence type="ECO:0000313" key="17">
    <source>
        <dbReference type="Proteomes" id="UP000058012"/>
    </source>
</evidence>
<keyword evidence="5 11" id="KW-0812">Transmembrane</keyword>
<dbReference type="InterPro" id="IPR012910">
    <property type="entry name" value="Plug_dom"/>
</dbReference>
<dbReference type="InterPro" id="IPR039426">
    <property type="entry name" value="TonB-dep_rcpt-like"/>
</dbReference>
<comment type="subcellular location">
    <subcellularLocation>
        <location evidence="1 11">Cell outer membrane</location>
        <topology evidence="1 11">Multi-pass membrane protein</topology>
    </subcellularLocation>
</comment>
<proteinExistence type="inferred from homology"/>
<evidence type="ECO:0000256" key="6">
    <source>
        <dbReference type="ARBA" id="ARBA00023004"/>
    </source>
</evidence>
<keyword evidence="3 11" id="KW-1134">Transmembrane beta strand</keyword>
<dbReference type="InterPro" id="IPR036942">
    <property type="entry name" value="Beta-barrel_TonB_sf"/>
</dbReference>
<keyword evidence="7" id="KW-0406">Ion transport</keyword>
<evidence type="ECO:0000313" key="16">
    <source>
        <dbReference type="EMBL" id="KUR70478.1"/>
    </source>
</evidence>
<feature type="chain" id="PRO_5007156910" description="TonB-dependent receptor" evidence="13">
    <location>
        <begin position="25"/>
        <end position="807"/>
    </location>
</feature>
<keyword evidence="13" id="KW-0732">Signal</keyword>
<dbReference type="GO" id="GO:0009279">
    <property type="term" value="C:cell outer membrane"/>
    <property type="evidence" value="ECO:0007669"/>
    <property type="project" value="UniProtKB-SubCell"/>
</dbReference>
<dbReference type="AlphaFoldDB" id="A0A117UTD4"/>
<evidence type="ECO:0000256" key="7">
    <source>
        <dbReference type="ARBA" id="ARBA00023065"/>
    </source>
</evidence>
<evidence type="ECO:0000256" key="5">
    <source>
        <dbReference type="ARBA" id="ARBA00022692"/>
    </source>
</evidence>
<comment type="similarity">
    <text evidence="11 12">Belongs to the TonB-dependent receptor family.</text>
</comment>
<evidence type="ECO:0000259" key="14">
    <source>
        <dbReference type="Pfam" id="PF00593"/>
    </source>
</evidence>
<evidence type="ECO:0000256" key="8">
    <source>
        <dbReference type="ARBA" id="ARBA00023077"/>
    </source>
</evidence>
<keyword evidence="4" id="KW-0410">Iron transport</keyword>
<dbReference type="PANTHER" id="PTHR32552">
    <property type="entry name" value="FERRICHROME IRON RECEPTOR-RELATED"/>
    <property type="match status" value="1"/>
</dbReference>
<keyword evidence="17" id="KW-1185">Reference proteome</keyword>
<feature type="domain" description="TonB-dependent receptor plug" evidence="15">
    <location>
        <begin position="58"/>
        <end position="167"/>
    </location>
</feature>
<keyword evidence="9 11" id="KW-0472">Membrane</keyword>
<evidence type="ECO:0008006" key="18">
    <source>
        <dbReference type="Google" id="ProtNLM"/>
    </source>
</evidence>
<dbReference type="Gene3D" id="2.40.170.20">
    <property type="entry name" value="TonB-dependent receptor, beta-barrel domain"/>
    <property type="match status" value="1"/>
</dbReference>
<dbReference type="EMBL" id="LLZS01000009">
    <property type="protein sequence ID" value="KUR70478.1"/>
    <property type="molecule type" value="Genomic_DNA"/>
</dbReference>
<dbReference type="SUPFAM" id="SSF56935">
    <property type="entry name" value="Porins"/>
    <property type="match status" value="1"/>
</dbReference>
<dbReference type="PANTHER" id="PTHR32552:SF81">
    <property type="entry name" value="TONB-DEPENDENT OUTER MEMBRANE RECEPTOR"/>
    <property type="match status" value="1"/>
</dbReference>
<feature type="domain" description="TonB-dependent receptor-like beta-barrel" evidence="14">
    <location>
        <begin position="358"/>
        <end position="766"/>
    </location>
</feature>
<evidence type="ECO:0000256" key="10">
    <source>
        <dbReference type="ARBA" id="ARBA00023237"/>
    </source>
</evidence>
<evidence type="ECO:0000256" key="4">
    <source>
        <dbReference type="ARBA" id="ARBA00022496"/>
    </source>
</evidence>
<evidence type="ECO:0000256" key="13">
    <source>
        <dbReference type="SAM" id="SignalP"/>
    </source>
</evidence>
<keyword evidence="6" id="KW-0408">Iron</keyword>
<keyword evidence="8 12" id="KW-0798">TonB box</keyword>
<evidence type="ECO:0000256" key="2">
    <source>
        <dbReference type="ARBA" id="ARBA00022448"/>
    </source>
</evidence>
<name>A0A117UTD4_9SPHN</name>
<dbReference type="Proteomes" id="UP000058012">
    <property type="component" value="Unassembled WGS sequence"/>
</dbReference>
<evidence type="ECO:0000256" key="3">
    <source>
        <dbReference type="ARBA" id="ARBA00022452"/>
    </source>
</evidence>
<gene>
    <name evidence="16" type="ORF">AQZ52_16845</name>
</gene>
<evidence type="ECO:0000256" key="9">
    <source>
        <dbReference type="ARBA" id="ARBA00023136"/>
    </source>
</evidence>
<comment type="caution">
    <text evidence="16">The sequence shown here is derived from an EMBL/GenBank/DDBJ whole genome shotgun (WGS) entry which is preliminary data.</text>
</comment>
<protein>
    <recommendedName>
        <fullName evidence="18">TonB-dependent receptor</fullName>
    </recommendedName>
</protein>
<accession>A0A117UTD4</accession>
<dbReference type="InterPro" id="IPR000531">
    <property type="entry name" value="Beta-barrel_TonB"/>
</dbReference>
<keyword evidence="10 11" id="KW-0998">Cell outer membrane</keyword>
<evidence type="ECO:0000256" key="12">
    <source>
        <dbReference type="RuleBase" id="RU003357"/>
    </source>
</evidence>
<dbReference type="Pfam" id="PF00593">
    <property type="entry name" value="TonB_dep_Rec_b-barrel"/>
    <property type="match status" value="1"/>
</dbReference>
<dbReference type="OrthoDB" id="9760333at2"/>
<evidence type="ECO:0000256" key="11">
    <source>
        <dbReference type="PROSITE-ProRule" id="PRU01360"/>
    </source>
</evidence>
<reference evidence="16 17" key="1">
    <citation type="submission" date="2015-10" db="EMBL/GenBank/DDBJ databases">
        <title>Draft genome sequence of Novosphingobium fuchskuhlense DSM 25065 isolated from a surface water sample of the southwest basin of Lake Grosse Fuchskuhle.</title>
        <authorList>
            <person name="Ruckert C."/>
            <person name="Winkler A."/>
            <person name="Glaeser J."/>
            <person name="Grossart H.-P."/>
            <person name="Kalinowski J."/>
            <person name="Glaeser S."/>
        </authorList>
    </citation>
    <scope>NUCLEOTIDE SEQUENCE [LARGE SCALE GENOMIC DNA]</scope>
    <source>
        <strain evidence="16 17">FNE08-7</strain>
    </source>
</reference>
<dbReference type="Pfam" id="PF07715">
    <property type="entry name" value="Plug"/>
    <property type="match status" value="1"/>
</dbReference>
<dbReference type="STRING" id="1117702.AQZ52_16845"/>
<keyword evidence="2 11" id="KW-0813">Transport</keyword>
<evidence type="ECO:0000256" key="1">
    <source>
        <dbReference type="ARBA" id="ARBA00004571"/>
    </source>
</evidence>
<sequence>MINVRTLAGGASLLALAAAGPALAQTADAPPPPDAPVSDAPAMPNEIVVTAQKRAQKLQDVPLSIVALNTEALAERNVRSFNDYAKFLPSVSYSSYGPGQAEVYFRGLSNGNRLSTGSLPTVGVYLDEQPVTTIGSTLDVHVYDIARVEALAGPQGTLFGASSEAGTLRIITNKPDTKGLAGAVDLTANTVAHGKAGGIAESWLNIPLSSRAALRVVGFYQYDGGYIDNIRAPQGVRYPTSGIVRDNKDLVGKDQNSVEAYGGRAALKVDLDDNWTATLGAMAQHQTSNGTFAYKPSQGDLVISRFLPEAQQDKWYQASLAIEGKLGHFDLTYAGAYFAREAQYTSDYSDYAFLYDTYYASTPDYFGNNFRNNAGKLINPAQVVSQDERFTKQSHELRIASPSSDRLRIVAGLFYQRQTNNWRNLYTVPGLADAQSVTGLPGVNYANIQFRTDRDYAAFAEAAFDIVPTLTVTGGLRAYKYDNNVIGFFGFNANRSAVGEALCFPGTIGAYGTSGDSGRPCDNINTKATGSGTRHKLNLSWKAAPGKLVYATWSTGFRPGGINRRPTAPPYAVEKLTNYEVGWKTSWLGGKVLFNGALFLEKLSEAQFAVTSDQNGITDIVNAGRARSKGIEADLTVSPSRGFSVQASGTLVDAVITTDLCKYTNAAFDCTIPSEAGNPNERRAPAGTRFAGSPRFKLSAMARYEFAMGKLDAFIQASAFHQSTVASSLDVAEARLIGHQPTYTTVDLSAGVSRETWSASLSVENVADRRAQQSRTSTCSISLCGPGSVVVYPLRPRFVSLRVGRRF</sequence>
<feature type="signal peptide" evidence="13">
    <location>
        <begin position="1"/>
        <end position="24"/>
    </location>
</feature>
<dbReference type="GO" id="GO:0006826">
    <property type="term" value="P:iron ion transport"/>
    <property type="evidence" value="ECO:0007669"/>
    <property type="project" value="UniProtKB-KW"/>
</dbReference>
<dbReference type="PROSITE" id="PS52016">
    <property type="entry name" value="TONB_DEPENDENT_REC_3"/>
    <property type="match status" value="1"/>
</dbReference>
<organism evidence="16 17">
    <name type="scientific">Novosphingobium fuchskuhlense</name>
    <dbReference type="NCBI Taxonomy" id="1117702"/>
    <lineage>
        <taxon>Bacteria</taxon>
        <taxon>Pseudomonadati</taxon>
        <taxon>Pseudomonadota</taxon>
        <taxon>Alphaproteobacteria</taxon>
        <taxon>Sphingomonadales</taxon>
        <taxon>Sphingomonadaceae</taxon>
        <taxon>Novosphingobium</taxon>
    </lineage>
</organism>